<reference evidence="1 2" key="1">
    <citation type="submission" date="2023-07" db="EMBL/GenBank/DDBJ databases">
        <title>The novel representative of Negativicutes class, Anaeroselena agilis gen. nov. sp. nov.</title>
        <authorList>
            <person name="Prokofeva M.I."/>
            <person name="Elcheninov A.G."/>
            <person name="Klyukina A."/>
            <person name="Kublanov I.V."/>
            <person name="Frolov E.N."/>
            <person name="Podosokorskaya O.A."/>
        </authorList>
    </citation>
    <scope>NUCLEOTIDE SEQUENCE [LARGE SCALE GENOMIC DNA]</scope>
    <source>
        <strain evidence="1 2">4137-cl</strain>
    </source>
</reference>
<proteinExistence type="predicted"/>
<evidence type="ECO:0000313" key="2">
    <source>
        <dbReference type="Proteomes" id="UP001254848"/>
    </source>
</evidence>
<organism evidence="1 2">
    <name type="scientific">Anaeroselena agilis</name>
    <dbReference type="NCBI Taxonomy" id="3063788"/>
    <lineage>
        <taxon>Bacteria</taxon>
        <taxon>Bacillati</taxon>
        <taxon>Bacillota</taxon>
        <taxon>Negativicutes</taxon>
        <taxon>Acetonemataceae</taxon>
        <taxon>Anaeroselena</taxon>
    </lineage>
</organism>
<gene>
    <name evidence="1" type="ORF">Q4T40_11910</name>
</gene>
<evidence type="ECO:0000313" key="1">
    <source>
        <dbReference type="EMBL" id="MDT8901950.1"/>
    </source>
</evidence>
<sequence>MVKIFPARFIVDNESVVTHMWEWVNDKIKDSKVSQIVPLEMERSASKTSYMLKGLIEVHCRENITTSELSGILRPYPNFIQNIYLSFQ</sequence>
<name>A0ABU3NYU0_9FIRM</name>
<dbReference type="EMBL" id="JAUOZS010000001">
    <property type="protein sequence ID" value="MDT8901950.1"/>
    <property type="molecule type" value="Genomic_DNA"/>
</dbReference>
<comment type="caution">
    <text evidence="1">The sequence shown here is derived from an EMBL/GenBank/DDBJ whole genome shotgun (WGS) entry which is preliminary data.</text>
</comment>
<dbReference type="RefSeq" id="WP_413780445.1">
    <property type="nucleotide sequence ID" value="NZ_JAUOZS010000001.1"/>
</dbReference>
<dbReference type="Proteomes" id="UP001254848">
    <property type="component" value="Unassembled WGS sequence"/>
</dbReference>
<accession>A0ABU3NYU0</accession>
<protein>
    <submittedName>
        <fullName evidence="1">Uncharacterized protein</fullName>
    </submittedName>
</protein>
<keyword evidence="2" id="KW-1185">Reference proteome</keyword>